<evidence type="ECO:0000256" key="6">
    <source>
        <dbReference type="HAMAP-Rule" id="MF_00735"/>
    </source>
</evidence>
<dbReference type="EC" id="2.1.1.-" evidence="6"/>
<evidence type="ECO:0000256" key="3">
    <source>
        <dbReference type="ARBA" id="ARBA00022603"/>
    </source>
</evidence>
<feature type="binding site" evidence="6">
    <location>
        <position position="213"/>
    </location>
    <ligand>
        <name>S-adenosyl-L-methionine</name>
        <dbReference type="ChEBI" id="CHEBI:59789"/>
    </ligand>
</feature>
<dbReference type="InterPro" id="IPR050078">
    <property type="entry name" value="Ribosomal_L11_MeTrfase_PrmA"/>
</dbReference>
<name>A0AAW3ZTG8_9BACT</name>
<evidence type="ECO:0000256" key="1">
    <source>
        <dbReference type="ARBA" id="ARBA00009741"/>
    </source>
</evidence>
<comment type="catalytic activity">
    <reaction evidence="6">
        <text>L-lysyl-[protein] + 3 S-adenosyl-L-methionine = N(6),N(6),N(6)-trimethyl-L-lysyl-[protein] + 3 S-adenosyl-L-homocysteine + 3 H(+)</text>
        <dbReference type="Rhea" id="RHEA:54192"/>
        <dbReference type="Rhea" id="RHEA-COMP:9752"/>
        <dbReference type="Rhea" id="RHEA-COMP:13826"/>
        <dbReference type="ChEBI" id="CHEBI:15378"/>
        <dbReference type="ChEBI" id="CHEBI:29969"/>
        <dbReference type="ChEBI" id="CHEBI:57856"/>
        <dbReference type="ChEBI" id="CHEBI:59789"/>
        <dbReference type="ChEBI" id="CHEBI:61961"/>
    </reaction>
</comment>
<dbReference type="HAMAP" id="MF_00735">
    <property type="entry name" value="Methyltr_PrmA"/>
    <property type="match status" value="1"/>
</dbReference>
<comment type="similarity">
    <text evidence="1 6">Belongs to the methyltransferase superfamily. PrmA family.</text>
</comment>
<comment type="function">
    <text evidence="6">Methylates ribosomal protein L11.</text>
</comment>
<dbReference type="NCBIfam" id="NF001786">
    <property type="entry name" value="PRK00517.2-4"/>
    <property type="match status" value="1"/>
</dbReference>
<keyword evidence="2 6" id="KW-0963">Cytoplasm</keyword>
<feature type="binding site" evidence="6">
    <location>
        <position position="130"/>
    </location>
    <ligand>
        <name>S-adenosyl-L-methionine</name>
        <dbReference type="ChEBI" id="CHEBI:59789"/>
    </ligand>
</feature>
<dbReference type="GO" id="GO:0005737">
    <property type="term" value="C:cytoplasm"/>
    <property type="evidence" value="ECO:0007669"/>
    <property type="project" value="UniProtKB-SubCell"/>
</dbReference>
<dbReference type="InterPro" id="IPR029063">
    <property type="entry name" value="SAM-dependent_MTases_sf"/>
</dbReference>
<comment type="subcellular location">
    <subcellularLocation>
        <location evidence="6">Cytoplasm</location>
    </subcellularLocation>
</comment>
<accession>A0AAW3ZTG8</accession>
<keyword evidence="3 6" id="KW-0489">Methyltransferase</keyword>
<reference evidence="7 8" key="1">
    <citation type="submission" date="2015-08" db="EMBL/GenBank/DDBJ databases">
        <title>Comparative genomics of the Campylobacter concisus group.</title>
        <authorList>
            <person name="Yee E."/>
            <person name="Chapman M.H."/>
            <person name="Huynh S."/>
            <person name="Bono J.L."/>
            <person name="On S.L."/>
            <person name="St Leger J."/>
            <person name="Foster G."/>
            <person name="Parker C.T."/>
            <person name="Miller W.G."/>
        </authorList>
    </citation>
    <scope>NUCLEOTIDE SEQUENCE [LARGE SCALE GENOMIC DNA]</scope>
    <source>
        <strain evidence="7 8">RM9337</strain>
    </source>
</reference>
<proteinExistence type="inferred from homology"/>
<dbReference type="Pfam" id="PF06325">
    <property type="entry name" value="PrmA"/>
    <property type="match status" value="1"/>
</dbReference>
<dbReference type="CDD" id="cd02440">
    <property type="entry name" value="AdoMet_MTases"/>
    <property type="match status" value="1"/>
</dbReference>
<evidence type="ECO:0000313" key="7">
    <source>
        <dbReference type="EMBL" id="MBE3608659.1"/>
    </source>
</evidence>
<feature type="binding site" evidence="6">
    <location>
        <position position="172"/>
    </location>
    <ligand>
        <name>S-adenosyl-L-methionine</name>
        <dbReference type="ChEBI" id="CHEBI:59789"/>
    </ligand>
</feature>
<dbReference type="Proteomes" id="UP000650616">
    <property type="component" value="Unassembled WGS sequence"/>
</dbReference>
<dbReference type="RefSeq" id="WP_169938398.1">
    <property type="nucleotide sequence ID" value="NZ_JADBHR010000012.1"/>
</dbReference>
<dbReference type="Gene3D" id="3.40.50.150">
    <property type="entry name" value="Vaccinia Virus protein VP39"/>
    <property type="match status" value="1"/>
</dbReference>
<keyword evidence="5 6" id="KW-0949">S-adenosyl-L-methionine</keyword>
<comment type="caution">
    <text evidence="7">The sequence shown here is derived from an EMBL/GenBank/DDBJ whole genome shotgun (WGS) entry which is preliminary data.</text>
</comment>
<evidence type="ECO:0000256" key="4">
    <source>
        <dbReference type="ARBA" id="ARBA00022679"/>
    </source>
</evidence>
<feature type="binding site" evidence="6">
    <location>
        <position position="151"/>
    </location>
    <ligand>
        <name>S-adenosyl-L-methionine</name>
        <dbReference type="ChEBI" id="CHEBI:59789"/>
    </ligand>
</feature>
<keyword evidence="7" id="KW-0687">Ribonucleoprotein</keyword>
<evidence type="ECO:0000256" key="2">
    <source>
        <dbReference type="ARBA" id="ARBA00022490"/>
    </source>
</evidence>
<evidence type="ECO:0000256" key="5">
    <source>
        <dbReference type="ARBA" id="ARBA00022691"/>
    </source>
</evidence>
<dbReference type="GO" id="GO:0005840">
    <property type="term" value="C:ribosome"/>
    <property type="evidence" value="ECO:0007669"/>
    <property type="project" value="UniProtKB-KW"/>
</dbReference>
<keyword evidence="4 6" id="KW-0808">Transferase</keyword>
<dbReference type="SUPFAM" id="SSF53335">
    <property type="entry name" value="S-adenosyl-L-methionine-dependent methyltransferases"/>
    <property type="match status" value="1"/>
</dbReference>
<keyword evidence="8" id="KW-1185">Reference proteome</keyword>
<keyword evidence="7" id="KW-0689">Ribosomal protein</keyword>
<dbReference type="PANTHER" id="PTHR43648:SF1">
    <property type="entry name" value="ELECTRON TRANSFER FLAVOPROTEIN BETA SUBUNIT LYSINE METHYLTRANSFERASE"/>
    <property type="match status" value="1"/>
</dbReference>
<dbReference type="GO" id="GO:0032259">
    <property type="term" value="P:methylation"/>
    <property type="evidence" value="ECO:0007669"/>
    <property type="project" value="UniProtKB-KW"/>
</dbReference>
<gene>
    <name evidence="6" type="primary">prmA</name>
    <name evidence="7" type="ORF">CCAL9337_08005</name>
</gene>
<dbReference type="PANTHER" id="PTHR43648">
    <property type="entry name" value="ELECTRON TRANSFER FLAVOPROTEIN BETA SUBUNIT LYSINE METHYLTRANSFERASE"/>
    <property type="match status" value="1"/>
</dbReference>
<protein>
    <recommendedName>
        <fullName evidence="6">Ribosomal protein L11 methyltransferase</fullName>
        <shortName evidence="6">L11 Mtase</shortName>
        <ecNumber evidence="6">2.1.1.-</ecNumber>
    </recommendedName>
</protein>
<dbReference type="AlphaFoldDB" id="A0AAW3ZTG8"/>
<dbReference type="InterPro" id="IPR004498">
    <property type="entry name" value="Ribosomal_PrmA_MeTrfase"/>
</dbReference>
<dbReference type="PIRSF" id="PIRSF000401">
    <property type="entry name" value="RPL11_MTase"/>
    <property type="match status" value="1"/>
</dbReference>
<evidence type="ECO:0000313" key="8">
    <source>
        <dbReference type="Proteomes" id="UP000650616"/>
    </source>
</evidence>
<sequence length="274" mass="31264">MKDKFYELSIKSSNFYDEILELVFSFGITCVEERENEIIIRDEDDLSQIQWGIEQYVSKLCDTLNIKNDLQISLNLKENKDWINEYKSGVKPVLLGEFYIRPSWEEAKENAKNIIIDPALAFGSGHHESTSSCIMFLQKYAKDEMKAMDVGCGSGILSIALTKMGCVVDACDTDELAVQSTLQNAKLNNADINKIWTGSISNLNTKYNIVVANIIADVIFMLKNDLKNILENNAYLILSGILQKYEDRILQNFADLKLIEKKQLNDWVSFIFQK</sequence>
<dbReference type="GO" id="GO:0008276">
    <property type="term" value="F:protein methyltransferase activity"/>
    <property type="evidence" value="ECO:0007669"/>
    <property type="project" value="UniProtKB-UniRule"/>
</dbReference>
<dbReference type="EMBL" id="LIWG01000011">
    <property type="protein sequence ID" value="MBE3608659.1"/>
    <property type="molecule type" value="Genomic_DNA"/>
</dbReference>
<organism evidence="7 8">
    <name type="scientific">Campylobacter californiensis</name>
    <dbReference type="NCBI Taxonomy" id="1032243"/>
    <lineage>
        <taxon>Bacteria</taxon>
        <taxon>Pseudomonadati</taxon>
        <taxon>Campylobacterota</taxon>
        <taxon>Epsilonproteobacteria</taxon>
        <taxon>Campylobacterales</taxon>
        <taxon>Campylobacteraceae</taxon>
        <taxon>Campylobacter</taxon>
    </lineage>
</organism>